<feature type="compositionally biased region" description="Basic and acidic residues" evidence="1">
    <location>
        <begin position="1921"/>
        <end position="1946"/>
    </location>
</feature>
<feature type="compositionally biased region" description="Pro residues" evidence="1">
    <location>
        <begin position="1112"/>
        <end position="1123"/>
    </location>
</feature>
<dbReference type="InterPro" id="IPR057746">
    <property type="entry name" value="CpnT-like_N"/>
</dbReference>
<dbReference type="eggNOG" id="COG5295">
    <property type="taxonomic scope" value="Bacteria"/>
</dbReference>
<dbReference type="RefSeq" id="WP_014981735.1">
    <property type="nucleotide sequence ID" value="NC_018681.1"/>
</dbReference>
<feature type="compositionally biased region" description="Pro residues" evidence="1">
    <location>
        <begin position="2699"/>
        <end position="2846"/>
    </location>
</feature>
<feature type="compositionally biased region" description="Basic and acidic residues" evidence="1">
    <location>
        <begin position="2194"/>
        <end position="2203"/>
    </location>
</feature>
<feature type="region of interest" description="Disordered" evidence="1">
    <location>
        <begin position="2020"/>
        <end position="2110"/>
    </location>
</feature>
<feature type="region of interest" description="Disordered" evidence="1">
    <location>
        <begin position="1257"/>
        <end position="1306"/>
    </location>
</feature>
<reference evidence="3 4" key="1">
    <citation type="journal article" date="2012" name="J. Bacteriol.">
        <title>Complete genome sequence of Nocardia brasiliensis HUJEG-1.</title>
        <authorList>
            <person name="Vera-Cabrera L."/>
            <person name="Ortiz-Lopez R."/>
            <person name="Elizondo-Gonzalez R."/>
            <person name="Perez-Maya A.A."/>
            <person name="Ocampo-Candiani J."/>
        </authorList>
    </citation>
    <scope>NUCLEOTIDE SEQUENCE [LARGE SCALE GENOMIC DNA]</scope>
    <source>
        <strain evidence="4">ATCC 700358</strain>
    </source>
</reference>
<evidence type="ECO:0000313" key="4">
    <source>
        <dbReference type="Proteomes" id="UP000006304"/>
    </source>
</evidence>
<feature type="region of interest" description="Disordered" evidence="1">
    <location>
        <begin position="2466"/>
        <end position="2654"/>
    </location>
</feature>
<feature type="compositionally biased region" description="Pro residues" evidence="1">
    <location>
        <begin position="1261"/>
        <end position="1276"/>
    </location>
</feature>
<feature type="compositionally biased region" description="Gly residues" evidence="1">
    <location>
        <begin position="3012"/>
        <end position="3028"/>
    </location>
</feature>
<feature type="compositionally biased region" description="Low complexity" evidence="1">
    <location>
        <begin position="570"/>
        <end position="581"/>
    </location>
</feature>
<feature type="compositionally biased region" description="Basic and acidic residues" evidence="1">
    <location>
        <begin position="1328"/>
        <end position="1340"/>
    </location>
</feature>
<dbReference type="HOGENOM" id="CLU_225594_0_0_11"/>
<dbReference type="eggNOG" id="COG1196">
    <property type="taxonomic scope" value="Bacteria"/>
</dbReference>
<feature type="region of interest" description="Disordered" evidence="1">
    <location>
        <begin position="1643"/>
        <end position="1669"/>
    </location>
</feature>
<dbReference type="KEGG" id="nbr:O3I_004570"/>
<organism evidence="3 4">
    <name type="scientific">Nocardia brasiliensis (strain ATCC 700358 / HUJEG-1)</name>
    <dbReference type="NCBI Taxonomy" id="1133849"/>
    <lineage>
        <taxon>Bacteria</taxon>
        <taxon>Bacillati</taxon>
        <taxon>Actinomycetota</taxon>
        <taxon>Actinomycetes</taxon>
        <taxon>Mycobacteriales</taxon>
        <taxon>Nocardiaceae</taxon>
        <taxon>Nocardia</taxon>
    </lineage>
</organism>
<feature type="compositionally biased region" description="Basic and acidic residues" evidence="1">
    <location>
        <begin position="433"/>
        <end position="454"/>
    </location>
</feature>
<feature type="compositionally biased region" description="Low complexity" evidence="1">
    <location>
        <begin position="2948"/>
        <end position="2971"/>
    </location>
</feature>
<feature type="compositionally biased region" description="Basic and acidic residues" evidence="1">
    <location>
        <begin position="1050"/>
        <end position="1084"/>
    </location>
</feature>
<feature type="compositionally biased region" description="Basic and acidic residues" evidence="1">
    <location>
        <begin position="1386"/>
        <end position="1398"/>
    </location>
</feature>
<dbReference type="Proteomes" id="UP000006304">
    <property type="component" value="Chromosome"/>
</dbReference>
<feature type="region of interest" description="Disordered" evidence="1">
    <location>
        <begin position="735"/>
        <end position="777"/>
    </location>
</feature>
<evidence type="ECO:0000259" key="2">
    <source>
        <dbReference type="Pfam" id="PF25547"/>
    </source>
</evidence>
<feature type="domain" description="Outer membrane channel protein CpnT-like N-terminal" evidence="2">
    <location>
        <begin position="13"/>
        <end position="157"/>
    </location>
</feature>
<accession>K0ENB8</accession>
<feature type="region of interest" description="Disordered" evidence="1">
    <location>
        <begin position="1328"/>
        <end position="1406"/>
    </location>
</feature>
<feature type="compositionally biased region" description="Pro residues" evidence="1">
    <location>
        <begin position="2978"/>
        <end position="2991"/>
    </location>
</feature>
<protein>
    <recommendedName>
        <fullName evidence="2">Outer membrane channel protein CpnT-like N-terminal domain-containing protein</fullName>
    </recommendedName>
</protein>
<feature type="compositionally biased region" description="Pro residues" evidence="1">
    <location>
        <begin position="2044"/>
        <end position="2060"/>
    </location>
</feature>
<feature type="compositionally biased region" description="Low complexity" evidence="1">
    <location>
        <begin position="483"/>
        <end position="495"/>
    </location>
</feature>
<dbReference type="EMBL" id="CP003876">
    <property type="protein sequence ID" value="AFT98876.1"/>
    <property type="molecule type" value="Genomic_DNA"/>
</dbReference>
<feature type="compositionally biased region" description="Polar residues" evidence="1">
    <location>
        <begin position="2907"/>
        <end position="2920"/>
    </location>
</feature>
<dbReference type="STRING" id="1133849.O3I_004570"/>
<dbReference type="PANTHER" id="PTHR48125:SF12">
    <property type="entry name" value="AT HOOK TRANSCRIPTION FACTOR FAMILY-RELATED"/>
    <property type="match status" value="1"/>
</dbReference>
<feature type="compositionally biased region" description="Basic and acidic residues" evidence="1">
    <location>
        <begin position="646"/>
        <end position="661"/>
    </location>
</feature>
<feature type="region of interest" description="Disordered" evidence="1">
    <location>
        <begin position="2699"/>
        <end position="3028"/>
    </location>
</feature>
<feature type="compositionally biased region" description="Polar residues" evidence="1">
    <location>
        <begin position="2475"/>
        <end position="2489"/>
    </location>
</feature>
<feature type="region of interest" description="Disordered" evidence="1">
    <location>
        <begin position="334"/>
        <end position="719"/>
    </location>
</feature>
<keyword evidence="4" id="KW-1185">Reference proteome</keyword>
<dbReference type="PANTHER" id="PTHR48125">
    <property type="entry name" value="LP07818P1"/>
    <property type="match status" value="1"/>
</dbReference>
<feature type="compositionally biased region" description="Basic and acidic residues" evidence="1">
    <location>
        <begin position="1297"/>
        <end position="1306"/>
    </location>
</feature>
<dbReference type="Pfam" id="PF25547">
    <property type="entry name" value="WXG100_2"/>
    <property type="match status" value="1"/>
</dbReference>
<feature type="region of interest" description="Disordered" evidence="1">
    <location>
        <begin position="1909"/>
        <end position="1946"/>
    </location>
</feature>
<evidence type="ECO:0000256" key="1">
    <source>
        <dbReference type="SAM" id="MobiDB-lite"/>
    </source>
</evidence>
<evidence type="ECO:0000313" key="3">
    <source>
        <dbReference type="EMBL" id="AFT98876.1"/>
    </source>
</evidence>
<dbReference type="eggNOG" id="COG3266">
    <property type="taxonomic scope" value="Bacteria"/>
</dbReference>
<name>K0ENB8_NOCB7</name>
<feature type="compositionally biased region" description="Pro residues" evidence="1">
    <location>
        <begin position="2554"/>
        <end position="2654"/>
    </location>
</feature>
<gene>
    <name evidence="3" type="ORF">O3I_004570</name>
</gene>
<feature type="region of interest" description="Disordered" evidence="1">
    <location>
        <begin position="2386"/>
        <end position="2407"/>
    </location>
</feature>
<feature type="compositionally biased region" description="Low complexity" evidence="1">
    <location>
        <begin position="455"/>
        <end position="474"/>
    </location>
</feature>
<feature type="compositionally biased region" description="Acidic residues" evidence="1">
    <location>
        <begin position="1373"/>
        <end position="1385"/>
    </location>
</feature>
<feature type="region of interest" description="Disordered" evidence="1">
    <location>
        <begin position="925"/>
        <end position="1026"/>
    </location>
</feature>
<feature type="compositionally biased region" description="Basic and acidic residues" evidence="1">
    <location>
        <begin position="1352"/>
        <end position="1372"/>
    </location>
</feature>
<proteinExistence type="predicted"/>
<feature type="region of interest" description="Disordered" evidence="1">
    <location>
        <begin position="2254"/>
        <end position="2284"/>
    </location>
</feature>
<feature type="compositionally biased region" description="Pro residues" evidence="1">
    <location>
        <begin position="3001"/>
        <end position="3010"/>
    </location>
</feature>
<feature type="compositionally biased region" description="Polar residues" evidence="1">
    <location>
        <begin position="2863"/>
        <end position="2882"/>
    </location>
</feature>
<sequence>MIELPGWLEWLEPIVGMEWPEGNEDQMWALAQDWHTAAADLRTILGDIDAAKSASLTAYPAGEGVEEMIKGFDSMRSGDGSEKDQSLEKLATLFDQIGESANSVGTEIEYAKLMYWSSLGLLAAELAAAWLFPPTAPAVEAAAIGLTRVAVRIIGQRVVAAIIRHVGKLVASKFAKFMLRHVAIDTMLGTLQELGVQQWQVDQGHRKNINWEQVAVTAVSSAAGGAAAGPFGDWLGNKLSAEMKPWMRAAITGPAAGLVGAGAGFVAATGTQFGIDAAKNGWGDAWNNLKNTQVDWRMFTAGASNGAMSAVNKVGAQHAWGSMRPEMFGRPDFGTRFADAVDGPGGAQSTDGARVGFRPDGAGDGSRAAAGDGSTGAAGDGSRTAGDGGRSGSDGSATRPAGAEGQGRVAEGDAGRQNGSDGQERGSAGEGRGSGEDGRRASGESDSDASRESDSGASRDSTSRSGDSARSAGSEAVSESRAGDAAARTGDGSTGRPPEGSSANPDRVAAQTDSSGFADQRAGLAAQDAVHSSDGRIDATTTGNDPVTAHTGLADGGPVTTAPSHPPATHPSAAPPQQSSTGPVTGGENRSSPGSSSPLRPVTGEVRPPTGADAPRVEQPRTGAESRAGAPDGRATGEARTSPRAGDVRSESTGGEPRRSGLADGSARGNDHRSGLQSGSSGESVPRGPAVADGSTPVRQHADGAIPVSENELAARADSGGPLDVTGVLPLAAAAGAEATPTPRPERAASPDSGQRAVDEPDTPRPEQPETEHPRDCAIRSLELIRDLTGSAVIEVPTREIGLDGVSQSEIEHAAGAPLRDVENHNVIRDALLYETGPDGSVLRDADGNPIERPDGVAALVVDVYGKVDEHNVGAHAYVLVKENGAIVVRDLTAGLEHGFPPILPDGDHPVALIRTILFDENGIPQQHHESGASPRGSALHAVDVGDRPPIPGSDPVEPASNSNGGGKKPPSELPPPASPDDPGEHAKPNSNRDNVSDDSPVLEPDEIVLADDTRPHTVDIDGEQVPLALRPDGEDRWRAVPAADGAVPARRENSSEVEKKSAVRRAWERFRDRTHVRGYEGDNPKYPSGSGEDGRGQTALRDGVASAPDLFDPPPAPAPHVPANPDVPTMGPAPEPGAGNAPNVARILKEGATMWKNRELVPLLGQLSGRERDVAGDFVPPRTADGEEYRFWVSDADPDLVRETVTDLFEVGRMPAEEVRAVLTDALTVSDPEQRRRIVDDMARLGLISDVEAERLAQQPPAPEPIAEPDGPPPADESLSDMAERLGFELPDDDPATVRRTIDEQEYRTLREAAAVEGLADAYRRFNEEQTRPYTREDVVGQDSRPPLDPGESRNRPPGELEGPDARRRDEDDADFYLDDDEFDKDGAGHRATRQEPDPAGQPIPYADEVSFFDENPMGRFLKEINAAFDGMPGVQNYTPVGNGADPLKEWGDIGPDDDELGRDQGPRAYFEHALRRDQLRDELSTWAQTFGLDIDSVTIQRIEELRAANQARADRLAEFADAAEIRLYPASDDQPPVGQPFGDQVVRIPVGEGVPDRLVVIDGPQDRATALARVLAEHPDLAQAVNRGEVQVDFHKARTDRNGRIHLEPVGTPEVYHHRERVDGRDLAVTLLRDSDGQWRPVVLDDTDAPRTEPDPVDTSEAPPRPRPEILADLVDVARTLGLQPDALHPDRLAQTIADLKLDNAVRAGQIEALADFARSMNDIASFNDISDARSQLATRLGIPEAELSPQRLADALTDSSFRNALRAQQVADLVAYAKQLRDLDPAAFVAARDQLAKRLGVEPSELFPPKYSKNEAGRLVHGLDSNSLDPKKLRKLFAQLERDGKQDLLKNALTEYTGALIRVDPYSDVPRGDLSADPRVTGEPPIHDPEAIHALRDIIRDAMQSGDPLDFGQTLADHPGRQDGDGTWNRDSDNTGDRPDPNRDWARLVGVDLADADDATFRKVYEAYRDGKIEKHEGLNPQELAAEIAKMRDEVRQRAAQIRDLAALAEEFYAAPEQLPGGAQRGRPGDGPGTPLDGPDGDPPTTAPPATDPPPRQPSSGGAEVPPVSRDQPTAVDPKTEDSDSSVRERDTEPGTRRAPEQRSFVEEVLRRETEALDEALRHNEEWAQREHQRLMDELAQRRRDIAARFDAVIDRDGADAGLTDKTAAPEAENGIDRTTPIRDGSSPETDSGRPTKESPVDPVQQPVSETPTENAPERSSRIDAALARELAALDESYRRHAEEADAELQRVLDQLEQVGRELDEPLQTADRTPESEPVEPVSRIDAALARELAKVDEAYRRHAEWADTELRQVLDRLEQIGRELGVPDSQPDSVDPRTRIDEALTRELTALDESYRRHAEEADAELQRVLDRLEQVGRELNESLDAHESAPEPDSSARIDDTLSRELAKVDEAYRRHAAAADAQLRHTLDRLDRIRTDLAAQSEHQRLMGDLDAAHREIADKFAELEQRDTNGTASAETGASQTRKPGAPDESAPQPSTDTRTNRADDDDPPKPPTPEGDSPRIPQLPGRALRSHIPHPPRDYEFEFPDPIHPTPLPWPVPDPQPPTPPTPPTPPEPPTPPVTPHPPTPPQPPRPPAPPPPVPPQPPTPPVPPTVPVPPGIATPPDLPVPPGIPVPPDLPVPPGIPVPPGLPVPPGIPVPPGLPVPPGIPVPPGLPVPPGIPVPPGLPVPPGIPVPPGVPVPPGIPVPPGPPVPPEIPVPPGLPIPPGIPVPPGVPVPPGIPVPPDLPVPPGIPMPPEFPAPPNGPVPPGLPPNLPTPPDLPAPPVFPLPPEPSTSPVPPSLPVPPGIPVPPDLPVPPGIPTPPPEPTTPSPLPQIPAPPHSPTLSAQPESAAQRDAAQPSTLPGQAQTAVPPNSLQLPTMPGQPESSMPPGAAQSPIPLGQPQFSAPQSVPQLPTTPGAPAPDLWVPPQDPTPNSAPPPAQPGQPQDSAPHAPGSSAPGSQAGPSQDAVRPNVPAPPQVSPTPPTPLGLDASPAQSAPPAPPFVPPMGGGAPPAGGGRGGGYGRRSYITENSSSTTVVVRPYVGYGVFAEFEPATGALRATPAGVSPLGGVYGDLGDVPVVLYRHQGRLGLRIGNQDIDLDGPVAVDWRPFDQRTTRFVVSVGGAVAADLRYRSLPADMDLGLLVRDVIADAPRRAAIFA</sequence>
<feature type="region of interest" description="Disordered" evidence="1">
    <location>
        <begin position="1044"/>
        <end position="1143"/>
    </location>
</feature>
<feature type="compositionally biased region" description="Basic and acidic residues" evidence="1">
    <location>
        <begin position="2081"/>
        <end position="2110"/>
    </location>
</feature>
<feature type="compositionally biased region" description="Pro residues" evidence="1">
    <location>
        <begin position="2933"/>
        <end position="2947"/>
    </location>
</feature>
<feature type="compositionally biased region" description="Basic and acidic residues" evidence="1">
    <location>
        <begin position="757"/>
        <end position="777"/>
    </location>
</feature>
<feature type="region of interest" description="Disordered" evidence="1">
    <location>
        <begin position="2158"/>
        <end position="2226"/>
    </location>
</feature>